<accession>A0ABW0E9S8</accession>
<dbReference type="SUPFAM" id="SSF49265">
    <property type="entry name" value="Fibronectin type III"/>
    <property type="match status" value="2"/>
</dbReference>
<dbReference type="InterPro" id="IPR013783">
    <property type="entry name" value="Ig-like_fold"/>
</dbReference>
<dbReference type="Proteomes" id="UP001596161">
    <property type="component" value="Unassembled WGS sequence"/>
</dbReference>
<proteinExistence type="predicted"/>
<dbReference type="EMBL" id="JBHSKT010000002">
    <property type="protein sequence ID" value="MFC5269624.1"/>
    <property type="molecule type" value="Genomic_DNA"/>
</dbReference>
<evidence type="ECO:0000313" key="1">
    <source>
        <dbReference type="EMBL" id="MFC5269624.1"/>
    </source>
</evidence>
<protein>
    <submittedName>
        <fullName evidence="1">Gliding motility-associated C-terminal domain-containing protein</fullName>
    </submittedName>
</protein>
<keyword evidence="2" id="KW-1185">Reference proteome</keyword>
<dbReference type="InterPro" id="IPR036116">
    <property type="entry name" value="FN3_sf"/>
</dbReference>
<dbReference type="Pfam" id="PF13585">
    <property type="entry name" value="CHU_C"/>
    <property type="match status" value="1"/>
</dbReference>
<reference evidence="2" key="1">
    <citation type="journal article" date="2019" name="Int. J. Syst. Evol. Microbiol.">
        <title>The Global Catalogue of Microorganisms (GCM) 10K type strain sequencing project: providing services to taxonomists for standard genome sequencing and annotation.</title>
        <authorList>
            <consortium name="The Broad Institute Genomics Platform"/>
            <consortium name="The Broad Institute Genome Sequencing Center for Infectious Disease"/>
            <person name="Wu L."/>
            <person name="Ma J."/>
        </authorList>
    </citation>
    <scope>NUCLEOTIDE SEQUENCE [LARGE SCALE GENOMIC DNA]</scope>
    <source>
        <strain evidence="2">KACC 12602</strain>
    </source>
</reference>
<dbReference type="RefSeq" id="WP_378016005.1">
    <property type="nucleotide sequence ID" value="NZ_JBHSKT010000002.1"/>
</dbReference>
<dbReference type="NCBIfam" id="TIGR04131">
    <property type="entry name" value="Bac_Flav_CTERM"/>
    <property type="match status" value="1"/>
</dbReference>
<gene>
    <name evidence="1" type="ORF">ACFPIB_03315</name>
</gene>
<dbReference type="InterPro" id="IPR026341">
    <property type="entry name" value="T9SS_type_B"/>
</dbReference>
<comment type="caution">
    <text evidence="1">The sequence shown here is derived from an EMBL/GenBank/DDBJ whole genome shotgun (WGS) entry which is preliminary data.</text>
</comment>
<organism evidence="1 2">
    <name type="scientific">Adhaeribacter terreus</name>
    <dbReference type="NCBI Taxonomy" id="529703"/>
    <lineage>
        <taxon>Bacteria</taxon>
        <taxon>Pseudomonadati</taxon>
        <taxon>Bacteroidota</taxon>
        <taxon>Cytophagia</taxon>
        <taxon>Cytophagales</taxon>
        <taxon>Hymenobacteraceae</taxon>
        <taxon>Adhaeribacter</taxon>
    </lineage>
</organism>
<sequence length="930" mass="102883">MKRIDTVWYKYLTFFLAFILLLAWVPEASATHIRAGEITAKSDTTANPNPLRYHFKLVTYVVTAANIPDLEATFFFGDGLSFNAQKASEIQLPNNITRRVFYASHTYPAPGVYSVGYSEQNRNSSVINMSSPGTTSFHVRTIISINPQIGINRSPQFTVPPIDVAAQNQIFIHFPGAYDLDQDSLSYKMRIPQQNVNTPSAPVSGNVSGYRSPESFGGTTVADPLKGTPAGLPTTFTLNEVTGEIRWNTPNVTGEYNIAFVVEEWKVIPGRSPVKLGEVWRDMQIKVEATLNIRPTLIIPKDTCVVAKTFLQAIVSGTDGNTPQDPLTFNAFGGIFPPATFVQNGPNTALFRWTPQCTDISEQPYQVIFKATDTPPANTNEPRLIDMQAWNITVVGPKPTGLTTTPLPGKQMRLNWDPYLQNGCGNAQKIRIYRRENRANFIPSACETGVPASTGYVFIAEVDPNVTTYTDTNQGQGLNAGAAYCYLIYATFPGPKNGESLASDEVCAEIPLISSVLTNVSVTQTSKTAGQIQVRWTKPVGGINNFPGPHEYRLYRATGFKGVNGFQLVHSTTNPDDTLFTDQNLNTQDSVYRYKVEFYFTNNGALQLLDSSPIASSVRLDAVSNGQNMELTWRYNVPWNNEGRLHIIYREINGSFVAIDSVEAGRELGVYVDNGTFNNEPLKFGQQYCYFIETVGTYTNSKLPPVVHNNSEIFCQIVRDTTAPCPPVLSLTLLNCDSLERTPFKAPFQNKLKWQPATGNGCGNDVKEFNVYYRPTDDAAFTLVGTTPGTSFVHQNLQTPAGCYVVTAVDSSGNESRFSNIECQDVCYFLELPNIITPNGDQLNDTFRPRNSAFIKSVKFTVYNRWGVKVFDKTTGPNIDWGGVTDSGDRLSDGVYYYLAEIEFAGRNPQASRRTFKGWVEIVSSKPSGK</sequence>
<name>A0ABW0E9S8_9BACT</name>
<dbReference type="Gene3D" id="2.60.40.10">
    <property type="entry name" value="Immunoglobulins"/>
    <property type="match status" value="3"/>
</dbReference>
<evidence type="ECO:0000313" key="2">
    <source>
        <dbReference type="Proteomes" id="UP001596161"/>
    </source>
</evidence>